<dbReference type="GO" id="GO:0019464">
    <property type="term" value="P:glycine decarboxylation via glycine cleavage system"/>
    <property type="evidence" value="ECO:0007669"/>
    <property type="project" value="UniProtKB-UniRule"/>
</dbReference>
<dbReference type="Pfam" id="PF01597">
    <property type="entry name" value="GCV_H"/>
    <property type="match status" value="1"/>
</dbReference>
<dbReference type="InterPro" id="IPR000089">
    <property type="entry name" value="Biotin_lipoyl"/>
</dbReference>
<dbReference type="GO" id="GO:0005829">
    <property type="term" value="C:cytosol"/>
    <property type="evidence" value="ECO:0007669"/>
    <property type="project" value="TreeGrafter"/>
</dbReference>
<evidence type="ECO:0000256" key="2">
    <source>
        <dbReference type="ARBA" id="ARBA00022823"/>
    </source>
</evidence>
<dbReference type="AlphaFoldDB" id="M7NUE6"/>
<evidence type="ECO:0000256" key="1">
    <source>
        <dbReference type="ARBA" id="ARBA00009249"/>
    </source>
</evidence>
<comment type="function">
    <text evidence="3">The glycine cleavage system catalyzes the degradation of glycine. The H protein shuttles the methylamine group of glycine from the P protein to the T protein.</text>
</comment>
<dbReference type="PANTHER" id="PTHR11715:SF3">
    <property type="entry name" value="GLYCINE CLEAVAGE SYSTEM H PROTEIN-RELATED"/>
    <property type="match status" value="1"/>
</dbReference>
<dbReference type="Proteomes" id="UP000012019">
    <property type="component" value="Unassembled WGS sequence"/>
</dbReference>
<dbReference type="InterPro" id="IPR011053">
    <property type="entry name" value="Single_hybrid_motif"/>
</dbReference>
<dbReference type="NCBIfam" id="NF002270">
    <property type="entry name" value="PRK01202.1"/>
    <property type="match status" value="1"/>
</dbReference>
<evidence type="ECO:0000313" key="6">
    <source>
        <dbReference type="EMBL" id="EMR12398.1"/>
    </source>
</evidence>
<comment type="cofactor">
    <cofactor evidence="3">
        <name>(R)-lipoate</name>
        <dbReference type="ChEBI" id="CHEBI:83088"/>
    </cofactor>
    <text evidence="3">Binds 1 lipoyl cofactor covalently.</text>
</comment>
<reference evidence="6 7" key="1">
    <citation type="journal article" date="2013" name="Genome Announc.">
        <title>Draft Genome Sequence of Methylophaga lonarensis MPLT, a Haloalkaliphilic (Non-Methane-Utilizing) Methylotroph.</title>
        <authorList>
            <person name="Shetty S.A."/>
            <person name="Marathe N.P."/>
            <person name="Munot H."/>
            <person name="Antony C.P."/>
            <person name="Dhotre D.P."/>
            <person name="Murrell J.C."/>
            <person name="Shouche Y.S."/>
        </authorList>
    </citation>
    <scope>NUCLEOTIDE SEQUENCE [LARGE SCALE GENOMIC DNA]</scope>
    <source>
        <strain evidence="6 7">MPL</strain>
    </source>
</reference>
<proteinExistence type="inferred from homology"/>
<dbReference type="STRING" id="1286106.MPL1_10742"/>
<dbReference type="NCBIfam" id="TIGR00527">
    <property type="entry name" value="gcvH"/>
    <property type="match status" value="1"/>
</dbReference>
<dbReference type="InterPro" id="IPR002930">
    <property type="entry name" value="GCV_H"/>
</dbReference>
<dbReference type="HAMAP" id="MF_00272">
    <property type="entry name" value="GcvH"/>
    <property type="match status" value="1"/>
</dbReference>
<gene>
    <name evidence="3" type="primary">gcvH</name>
    <name evidence="6" type="ORF">MPL1_10742</name>
</gene>
<evidence type="ECO:0000313" key="7">
    <source>
        <dbReference type="Proteomes" id="UP000012019"/>
    </source>
</evidence>
<dbReference type="GO" id="GO:0005960">
    <property type="term" value="C:glycine cleavage complex"/>
    <property type="evidence" value="ECO:0007669"/>
    <property type="project" value="InterPro"/>
</dbReference>
<dbReference type="eggNOG" id="COG0509">
    <property type="taxonomic scope" value="Bacteria"/>
</dbReference>
<protein>
    <recommendedName>
        <fullName evidence="3">Glycine cleavage system H protein</fullName>
    </recommendedName>
</protein>
<dbReference type="Gene3D" id="2.40.50.100">
    <property type="match status" value="1"/>
</dbReference>
<keyword evidence="7" id="KW-1185">Reference proteome</keyword>
<comment type="caution">
    <text evidence="6">The sequence shown here is derived from an EMBL/GenBank/DDBJ whole genome shotgun (WGS) entry which is preliminary data.</text>
</comment>
<dbReference type="CDD" id="cd06848">
    <property type="entry name" value="GCS_H"/>
    <property type="match status" value="1"/>
</dbReference>
<sequence>MAECEVHENPEQLKYTTQHLWLEQQAGDVWKLGITEFAQDQLGDLVYVTLPSLGEVYSEGAIVAVLESVKSATEITLPFTGTVTMINQELADRPELINQEPYEGGWLFSVSPKQQTDMQQFLSAADYDALLDA</sequence>
<name>M7NUE6_9GAMM</name>
<dbReference type="InterPro" id="IPR017453">
    <property type="entry name" value="GCV_H_sub"/>
</dbReference>
<dbReference type="EMBL" id="APHR01000058">
    <property type="protein sequence ID" value="EMR12398.1"/>
    <property type="molecule type" value="Genomic_DNA"/>
</dbReference>
<dbReference type="PATRIC" id="fig|1286106.3.peg.2152"/>
<evidence type="ECO:0000256" key="4">
    <source>
        <dbReference type="PIRSR" id="PIRSR617453-50"/>
    </source>
</evidence>
<dbReference type="SUPFAM" id="SSF51230">
    <property type="entry name" value="Single hybrid motif"/>
    <property type="match status" value="1"/>
</dbReference>
<keyword evidence="2 3" id="KW-0450">Lipoyl</keyword>
<organism evidence="6 7">
    <name type="scientific">Methylophaga lonarensis MPL</name>
    <dbReference type="NCBI Taxonomy" id="1286106"/>
    <lineage>
        <taxon>Bacteria</taxon>
        <taxon>Pseudomonadati</taxon>
        <taxon>Pseudomonadota</taxon>
        <taxon>Gammaproteobacteria</taxon>
        <taxon>Thiotrichales</taxon>
        <taxon>Piscirickettsiaceae</taxon>
        <taxon>Methylophaga</taxon>
    </lineage>
</organism>
<dbReference type="PANTHER" id="PTHR11715">
    <property type="entry name" value="GLYCINE CLEAVAGE SYSTEM H PROTEIN"/>
    <property type="match status" value="1"/>
</dbReference>
<comment type="subunit">
    <text evidence="3">The glycine cleavage system is composed of four proteins: P, T, L and H.</text>
</comment>
<feature type="modified residue" description="N6-lipoyllysine" evidence="3 4">
    <location>
        <position position="70"/>
    </location>
</feature>
<dbReference type="InterPro" id="IPR033753">
    <property type="entry name" value="GCV_H/Fam206"/>
</dbReference>
<comment type="similarity">
    <text evidence="1 3">Belongs to the GcvH family.</text>
</comment>
<feature type="domain" description="Lipoyl-binding" evidence="5">
    <location>
        <begin position="29"/>
        <end position="111"/>
    </location>
</feature>
<dbReference type="GO" id="GO:0009249">
    <property type="term" value="P:protein lipoylation"/>
    <property type="evidence" value="ECO:0007669"/>
    <property type="project" value="TreeGrafter"/>
</dbReference>
<dbReference type="PROSITE" id="PS50968">
    <property type="entry name" value="BIOTINYL_LIPOYL"/>
    <property type="match status" value="1"/>
</dbReference>
<accession>M7NUE6</accession>
<evidence type="ECO:0000256" key="3">
    <source>
        <dbReference type="HAMAP-Rule" id="MF_00272"/>
    </source>
</evidence>
<evidence type="ECO:0000259" key="5">
    <source>
        <dbReference type="PROSITE" id="PS50968"/>
    </source>
</evidence>